<feature type="domain" description="Transposase IS66 central" evidence="1">
    <location>
        <begin position="23"/>
        <end position="89"/>
    </location>
</feature>
<evidence type="ECO:0000313" key="3">
    <source>
        <dbReference type="EMBL" id="RHL43814.1"/>
    </source>
</evidence>
<evidence type="ECO:0000313" key="2">
    <source>
        <dbReference type="EMBL" id="RHE69843.1"/>
    </source>
</evidence>
<dbReference type="Pfam" id="PF03050">
    <property type="entry name" value="DDE_Tnp_IS66"/>
    <property type="match status" value="1"/>
</dbReference>
<dbReference type="InterPro" id="IPR004291">
    <property type="entry name" value="Transposase_IS66_central"/>
</dbReference>
<dbReference type="AlphaFoldDB" id="A0A414K5R5"/>
<dbReference type="EMBL" id="QSKO01000036">
    <property type="protein sequence ID" value="RHE69843.1"/>
    <property type="molecule type" value="Genomic_DNA"/>
</dbReference>
<dbReference type="InterPro" id="IPR052344">
    <property type="entry name" value="Transposase-related"/>
</dbReference>
<gene>
    <name evidence="3" type="ORF">DW021_15135</name>
    <name evidence="2" type="ORF">DW723_16065</name>
</gene>
<reference evidence="4 5" key="1">
    <citation type="submission" date="2018-08" db="EMBL/GenBank/DDBJ databases">
        <title>A genome reference for cultivated species of the human gut microbiota.</title>
        <authorList>
            <person name="Zou Y."/>
            <person name="Xue W."/>
            <person name="Luo G."/>
        </authorList>
    </citation>
    <scope>NUCLEOTIDE SEQUENCE [LARGE SCALE GENOMIC DNA]</scope>
    <source>
        <strain evidence="3 5">AF37-6AC</strain>
        <strain evidence="2 4">AM27-32LB</strain>
    </source>
</reference>
<sequence>MISGSNAPAGKSKIQFSVLSEKVDAYFAWAKQKYSQVTHNSTIGKALAYSINQEEYLRVFLSDGHVPMDNNYAEQAIRPFTIGRKNFVMINLLMVQRQVPSCTVWSKQQMQT</sequence>
<dbReference type="PANTHER" id="PTHR33678">
    <property type="entry name" value="BLL1576 PROTEIN"/>
    <property type="match status" value="1"/>
</dbReference>
<evidence type="ECO:0000259" key="1">
    <source>
        <dbReference type="Pfam" id="PF03050"/>
    </source>
</evidence>
<dbReference type="Proteomes" id="UP000283928">
    <property type="component" value="Unassembled WGS sequence"/>
</dbReference>
<organism evidence="2 4">
    <name type="scientific">Blautia obeum</name>
    <dbReference type="NCBI Taxonomy" id="40520"/>
    <lineage>
        <taxon>Bacteria</taxon>
        <taxon>Bacillati</taxon>
        <taxon>Bacillota</taxon>
        <taxon>Clostridia</taxon>
        <taxon>Lachnospirales</taxon>
        <taxon>Lachnospiraceae</taxon>
        <taxon>Blautia</taxon>
    </lineage>
</organism>
<name>A0A414K5R5_9FIRM</name>
<evidence type="ECO:0000313" key="4">
    <source>
        <dbReference type="Proteomes" id="UP000283928"/>
    </source>
</evidence>
<dbReference type="Proteomes" id="UP000285897">
    <property type="component" value="Unassembled WGS sequence"/>
</dbReference>
<dbReference type="EMBL" id="QROS01000015">
    <property type="protein sequence ID" value="RHL43814.1"/>
    <property type="molecule type" value="Genomic_DNA"/>
</dbReference>
<proteinExistence type="predicted"/>
<evidence type="ECO:0000313" key="5">
    <source>
        <dbReference type="Proteomes" id="UP000285897"/>
    </source>
</evidence>
<accession>A0A414K5R5</accession>
<dbReference type="PANTHER" id="PTHR33678:SF1">
    <property type="entry name" value="BLL1576 PROTEIN"/>
    <property type="match status" value="1"/>
</dbReference>
<protein>
    <recommendedName>
        <fullName evidence="1">Transposase IS66 central domain-containing protein</fullName>
    </recommendedName>
</protein>
<comment type="caution">
    <text evidence="2">The sequence shown here is derived from an EMBL/GenBank/DDBJ whole genome shotgun (WGS) entry which is preliminary data.</text>
</comment>